<dbReference type="Proteomes" id="UP001153269">
    <property type="component" value="Unassembled WGS sequence"/>
</dbReference>
<keyword evidence="3" id="KW-1185">Reference proteome</keyword>
<feature type="region of interest" description="Disordered" evidence="1">
    <location>
        <begin position="1"/>
        <end position="30"/>
    </location>
</feature>
<evidence type="ECO:0000313" key="3">
    <source>
        <dbReference type="Proteomes" id="UP001153269"/>
    </source>
</evidence>
<dbReference type="EMBL" id="CADEAL010001680">
    <property type="protein sequence ID" value="CAB1434632.1"/>
    <property type="molecule type" value="Genomic_DNA"/>
</dbReference>
<sequence length="177" mass="19203">MEGGRDEWMEGERRQRKKAQMVRGESDKWLSGDSDGRALCCPAGVLTPHVSRPIGHRGRRRMDTPSPSVCSICGVGAMGPSLMDKSLRREADRRPLYIFMDEMNAGTLGSEATTPAVPQQGSLGYVVASGRRDTGGSASSGRTARECERRKKSKREEIGTVSSMSAVKGRSTLLELS</sequence>
<organism evidence="2 3">
    <name type="scientific">Pleuronectes platessa</name>
    <name type="common">European plaice</name>
    <dbReference type="NCBI Taxonomy" id="8262"/>
    <lineage>
        <taxon>Eukaryota</taxon>
        <taxon>Metazoa</taxon>
        <taxon>Chordata</taxon>
        <taxon>Craniata</taxon>
        <taxon>Vertebrata</taxon>
        <taxon>Euteleostomi</taxon>
        <taxon>Actinopterygii</taxon>
        <taxon>Neopterygii</taxon>
        <taxon>Teleostei</taxon>
        <taxon>Neoteleostei</taxon>
        <taxon>Acanthomorphata</taxon>
        <taxon>Carangaria</taxon>
        <taxon>Pleuronectiformes</taxon>
        <taxon>Pleuronectoidei</taxon>
        <taxon>Pleuronectidae</taxon>
        <taxon>Pleuronectes</taxon>
    </lineage>
</organism>
<dbReference type="AlphaFoldDB" id="A0A9N7YKB0"/>
<name>A0A9N7YKB0_PLEPL</name>
<reference evidence="2" key="1">
    <citation type="submission" date="2020-03" db="EMBL/GenBank/DDBJ databases">
        <authorList>
            <person name="Weist P."/>
        </authorList>
    </citation>
    <scope>NUCLEOTIDE SEQUENCE</scope>
</reference>
<evidence type="ECO:0000256" key="1">
    <source>
        <dbReference type="SAM" id="MobiDB-lite"/>
    </source>
</evidence>
<gene>
    <name evidence="2" type="ORF">PLEPLA_LOCUS22681</name>
</gene>
<feature type="compositionally biased region" description="Basic and acidic residues" evidence="1">
    <location>
        <begin position="143"/>
        <end position="158"/>
    </location>
</feature>
<evidence type="ECO:0000313" key="2">
    <source>
        <dbReference type="EMBL" id="CAB1434632.1"/>
    </source>
</evidence>
<feature type="compositionally biased region" description="Basic and acidic residues" evidence="1">
    <location>
        <begin position="1"/>
        <end position="13"/>
    </location>
</feature>
<proteinExistence type="predicted"/>
<protein>
    <submittedName>
        <fullName evidence="2">Uncharacterized protein</fullName>
    </submittedName>
</protein>
<accession>A0A9N7YKB0</accession>
<feature type="region of interest" description="Disordered" evidence="1">
    <location>
        <begin position="128"/>
        <end position="177"/>
    </location>
</feature>
<comment type="caution">
    <text evidence="2">The sequence shown here is derived from an EMBL/GenBank/DDBJ whole genome shotgun (WGS) entry which is preliminary data.</text>
</comment>